<gene>
    <name evidence="1" type="ORF">J2X04_000952</name>
</gene>
<name>A0ABU1VM94_9GAMM</name>
<reference evidence="1 2" key="1">
    <citation type="submission" date="2023-07" db="EMBL/GenBank/DDBJ databases">
        <title>Sorghum-associated microbial communities from plants grown in Nebraska, USA.</title>
        <authorList>
            <person name="Schachtman D."/>
        </authorList>
    </citation>
    <scope>NUCLEOTIDE SEQUENCE [LARGE SCALE GENOMIC DNA]</scope>
    <source>
        <strain evidence="1 2">BE187</strain>
    </source>
</reference>
<evidence type="ECO:0000313" key="1">
    <source>
        <dbReference type="EMBL" id="MDR7098605.1"/>
    </source>
</evidence>
<evidence type="ECO:0000313" key="2">
    <source>
        <dbReference type="Proteomes" id="UP001267878"/>
    </source>
</evidence>
<keyword evidence="2" id="KW-1185">Reference proteome</keyword>
<accession>A0ABU1VM94</accession>
<sequence>MPHPLPGCTLVKSMTARPVNVYLDSSDFSHLSDPRAPAILQQTRDRLLELAQHPRVKFVFSGAHLSEMAPLEARYADAAARRTDLLVSLCKRRCLISFDRLMSAEIQTLINRSSEPVDAISGDGNWFPDIGQIVTPAQAIDAVKALDDKANELGLSRKERRALQSRTTRRGKFRSAALDALGNGNMDEILKVYPMRREDAEVIMQYVVGKVSARRADQAFLESLRDPRWMMRWFREHHDRLGVVGDWVRGPARKLTTQMVSVAGAAARALQHERVTGKNPLGDQLTTLGWQRSQDELLLTVINRVALAVSTGASKFTDAGTVDNYCPGIAMCIRVTHSSLRNSIGNTAREPKPNDFVDAIHSMYAPYVDVFRGDRYMSPIVSLHASKYGTKVVAKLEEAPAAIESALA</sequence>
<organism evidence="1 2">
    <name type="scientific">Agrilutibacter niabensis</name>
    <dbReference type="NCBI Taxonomy" id="380628"/>
    <lineage>
        <taxon>Bacteria</taxon>
        <taxon>Pseudomonadati</taxon>
        <taxon>Pseudomonadota</taxon>
        <taxon>Gammaproteobacteria</taxon>
        <taxon>Lysobacterales</taxon>
        <taxon>Lysobacteraceae</taxon>
        <taxon>Agrilutibacter</taxon>
    </lineage>
</organism>
<dbReference type="RefSeq" id="WP_310052625.1">
    <property type="nucleotide sequence ID" value="NZ_JAVDVW010000001.1"/>
</dbReference>
<protein>
    <submittedName>
        <fullName evidence="1">Uncharacterized protein</fullName>
    </submittedName>
</protein>
<dbReference type="EMBL" id="JAVDVW010000001">
    <property type="protein sequence ID" value="MDR7098605.1"/>
    <property type="molecule type" value="Genomic_DNA"/>
</dbReference>
<proteinExistence type="predicted"/>
<comment type="caution">
    <text evidence="1">The sequence shown here is derived from an EMBL/GenBank/DDBJ whole genome shotgun (WGS) entry which is preliminary data.</text>
</comment>
<dbReference type="Proteomes" id="UP001267878">
    <property type="component" value="Unassembled WGS sequence"/>
</dbReference>